<dbReference type="EMBL" id="BARS01009065">
    <property type="protein sequence ID" value="GAF69400.1"/>
    <property type="molecule type" value="Genomic_DNA"/>
</dbReference>
<evidence type="ECO:0000313" key="1">
    <source>
        <dbReference type="EMBL" id="GAF69400.1"/>
    </source>
</evidence>
<sequence length="113" mass="13079">RRKRASRILRKRLKDAKKLLGTDTTKEFYAALSESLTKYIGDKLNIAVAGLTLNRLEEELERKNVSSDLINTIKELLSSSDFARFAPTRFNEEKLKSDYQSAEKIIIQLERFL</sequence>
<proteinExistence type="predicted"/>
<gene>
    <name evidence="1" type="ORF">S01H1_17134</name>
</gene>
<protein>
    <submittedName>
        <fullName evidence="1">Uncharacterized protein</fullName>
    </submittedName>
</protein>
<feature type="non-terminal residue" evidence="1">
    <location>
        <position position="1"/>
    </location>
</feature>
<comment type="caution">
    <text evidence="1">The sequence shown here is derived from an EMBL/GenBank/DDBJ whole genome shotgun (WGS) entry which is preliminary data.</text>
</comment>
<reference evidence="1" key="1">
    <citation type="journal article" date="2014" name="Front. Microbiol.">
        <title>High frequency of phylogenetically diverse reductive dehalogenase-homologous genes in deep subseafloor sedimentary metagenomes.</title>
        <authorList>
            <person name="Kawai M."/>
            <person name="Futagami T."/>
            <person name="Toyoda A."/>
            <person name="Takaki Y."/>
            <person name="Nishi S."/>
            <person name="Hori S."/>
            <person name="Arai W."/>
            <person name="Tsubouchi T."/>
            <person name="Morono Y."/>
            <person name="Uchiyama I."/>
            <person name="Ito T."/>
            <person name="Fujiyama A."/>
            <person name="Inagaki F."/>
            <person name="Takami H."/>
        </authorList>
    </citation>
    <scope>NUCLEOTIDE SEQUENCE</scope>
    <source>
        <strain evidence="1">Expedition CK06-06</strain>
    </source>
</reference>
<dbReference type="AlphaFoldDB" id="X0T011"/>
<accession>X0T011</accession>
<organism evidence="1">
    <name type="scientific">marine sediment metagenome</name>
    <dbReference type="NCBI Taxonomy" id="412755"/>
    <lineage>
        <taxon>unclassified sequences</taxon>
        <taxon>metagenomes</taxon>
        <taxon>ecological metagenomes</taxon>
    </lineage>
</organism>
<name>X0T011_9ZZZZ</name>